<dbReference type="RefSeq" id="WP_091273049.1">
    <property type="nucleotide sequence ID" value="NZ_FAOZ01000004.1"/>
</dbReference>
<dbReference type="AlphaFoldDB" id="A0A0S4QI99"/>
<reference evidence="2" key="1">
    <citation type="submission" date="2015-11" db="EMBL/GenBank/DDBJ databases">
        <authorList>
            <person name="Varghese N."/>
        </authorList>
    </citation>
    <scope>NUCLEOTIDE SEQUENCE [LARGE SCALE GENOMIC DNA]</scope>
    <source>
        <strain evidence="2">DSM 45899</strain>
    </source>
</reference>
<dbReference type="Proteomes" id="UP000198802">
    <property type="component" value="Unassembled WGS sequence"/>
</dbReference>
<name>A0A0S4QI99_9ACTN</name>
<evidence type="ECO:0000313" key="2">
    <source>
        <dbReference type="Proteomes" id="UP000198802"/>
    </source>
</evidence>
<accession>A0A0S4QI99</accession>
<proteinExistence type="predicted"/>
<keyword evidence="2" id="KW-1185">Reference proteome</keyword>
<evidence type="ECO:0000313" key="1">
    <source>
        <dbReference type="EMBL" id="CUU54958.1"/>
    </source>
</evidence>
<gene>
    <name evidence="1" type="ORF">Ga0074812_10436</name>
</gene>
<dbReference type="EMBL" id="FAOZ01000004">
    <property type="protein sequence ID" value="CUU54958.1"/>
    <property type="molecule type" value="Genomic_DNA"/>
</dbReference>
<protein>
    <submittedName>
        <fullName evidence="1">Uncharacterized protein</fullName>
    </submittedName>
</protein>
<organism evidence="1 2">
    <name type="scientific">Parafrankia irregularis</name>
    <dbReference type="NCBI Taxonomy" id="795642"/>
    <lineage>
        <taxon>Bacteria</taxon>
        <taxon>Bacillati</taxon>
        <taxon>Actinomycetota</taxon>
        <taxon>Actinomycetes</taxon>
        <taxon>Frankiales</taxon>
        <taxon>Frankiaceae</taxon>
        <taxon>Parafrankia</taxon>
    </lineage>
</organism>
<sequence>MTNGSALTRAAVSNFQPSSHAFAFTNAFPRQPVLRVPVPGLGSIPIGDASRGLCGGMIYAVRDMFEFGVAPPAVATPPDPDSPLYRYIVRRLFDSFDGPRGVLRYYRLMSSADADTDLVRGWLRLPGATSASVAREWPHIRHDLDRGLLSPLGIITTRSADPMRLGLNHQVLAYAYEQRGRRVTLRVYDPNTPRWQSDDVTLSFDVLSAVPDTAPRAHLSPRTGISPRTPLPPVPPAGIEHTIAIGGRPVRAFFRSRYRRTDPRPALTWPRDVGRAPRFR</sequence>